<dbReference type="RefSeq" id="WP_075967690.1">
    <property type="nucleotide sequence ID" value="NZ_BQNZ01000003.1"/>
</dbReference>
<sequence>MKNSNTSFTYSTEFNISTTGNRKENRYWENYIDFSLEKGIQFCSRDYAEGQLTSRNMLTLIDMPSELKDKVRDAVISMLDESGEIYTPDKWIGSTLDFNLSVPCNVTGEQATTDATLINIVALPDNPEETESVEYMAKIKDSHNHTFFVEPNCVQVSKEKIQKILSHMGLLELIEVLEECHFGIGTNKHILAYPRYIAKYTFCD</sequence>
<protein>
    <submittedName>
        <fullName evidence="1">Uncharacterized protein</fullName>
    </submittedName>
</protein>
<evidence type="ECO:0000313" key="1">
    <source>
        <dbReference type="EMBL" id="GKH73220.1"/>
    </source>
</evidence>
<organism evidence="1 2">
    <name type="scientific">Parabacteroides merdae</name>
    <dbReference type="NCBI Taxonomy" id="46503"/>
    <lineage>
        <taxon>Bacteria</taxon>
        <taxon>Pseudomonadati</taxon>
        <taxon>Bacteroidota</taxon>
        <taxon>Bacteroidia</taxon>
        <taxon>Bacteroidales</taxon>
        <taxon>Tannerellaceae</taxon>
        <taxon>Parabacteroides</taxon>
    </lineage>
</organism>
<accession>A0AA37NFV5</accession>
<dbReference type="AlphaFoldDB" id="A0AA37NFV5"/>
<gene>
    <name evidence="1" type="ORF">CE91St3_30830</name>
</gene>
<comment type="caution">
    <text evidence="1">The sequence shown here is derived from an EMBL/GenBank/DDBJ whole genome shotgun (WGS) entry which is preliminary data.</text>
</comment>
<proteinExistence type="predicted"/>
<evidence type="ECO:0000313" key="2">
    <source>
        <dbReference type="Proteomes" id="UP001055114"/>
    </source>
</evidence>
<name>A0AA37NFV5_9BACT</name>
<dbReference type="EMBL" id="BQNZ01000003">
    <property type="protein sequence ID" value="GKH73220.1"/>
    <property type="molecule type" value="Genomic_DNA"/>
</dbReference>
<dbReference type="Proteomes" id="UP001055114">
    <property type="component" value="Unassembled WGS sequence"/>
</dbReference>
<reference evidence="1" key="1">
    <citation type="submission" date="2022-01" db="EMBL/GenBank/DDBJ databases">
        <title>Novel bile acid biosynthetic pathways are enriched in the microbiome of centenarians.</title>
        <authorList>
            <person name="Sato Y."/>
            <person name="Atarashi K."/>
            <person name="Plichta R.D."/>
            <person name="Arai Y."/>
            <person name="Sasajima S."/>
            <person name="Kearney M.S."/>
            <person name="Suda W."/>
            <person name="Takeshita K."/>
            <person name="Sasaki T."/>
            <person name="Okamoto S."/>
            <person name="Skelly N.A."/>
            <person name="Okamura Y."/>
            <person name="Vlamakis H."/>
            <person name="Li Y."/>
            <person name="Tanoue T."/>
            <person name="Takei H."/>
            <person name="Nittono H."/>
            <person name="Narushima S."/>
            <person name="Irie J."/>
            <person name="Itoh H."/>
            <person name="Moriya K."/>
            <person name="Sugiura Y."/>
            <person name="Suematsu M."/>
            <person name="Moritoki N."/>
            <person name="Shibata S."/>
            <person name="Littman R.D."/>
            <person name="Fischbach A.M."/>
            <person name="Uwamino Y."/>
            <person name="Inoue T."/>
            <person name="Honda A."/>
            <person name="Hattori M."/>
            <person name="Murai T."/>
            <person name="Xavier J.R."/>
            <person name="Hirose N."/>
            <person name="Honda K."/>
        </authorList>
    </citation>
    <scope>NUCLEOTIDE SEQUENCE</scope>
    <source>
        <strain evidence="1">CE91-St3</strain>
    </source>
</reference>